<reference evidence="4" key="1">
    <citation type="journal article" date="2019" name="Plant Biotechnol. J.">
        <title>Genome sequencing of the Australian wild diploid species Gossypium australe highlights disease resistance and delayed gland morphogenesis.</title>
        <authorList>
            <person name="Cai Y."/>
            <person name="Cai X."/>
            <person name="Wang Q."/>
            <person name="Wang P."/>
            <person name="Zhang Y."/>
            <person name="Cai C."/>
            <person name="Xu Y."/>
            <person name="Wang K."/>
            <person name="Zhou Z."/>
            <person name="Wang C."/>
            <person name="Geng S."/>
            <person name="Li B."/>
            <person name="Dong Q."/>
            <person name="Hou Y."/>
            <person name="Wang H."/>
            <person name="Ai P."/>
            <person name="Liu Z."/>
            <person name="Yi F."/>
            <person name="Sun M."/>
            <person name="An G."/>
            <person name="Cheng J."/>
            <person name="Zhang Y."/>
            <person name="Shi Q."/>
            <person name="Xie Y."/>
            <person name="Shi X."/>
            <person name="Chang Y."/>
            <person name="Huang F."/>
            <person name="Chen Y."/>
            <person name="Hong S."/>
            <person name="Mi L."/>
            <person name="Sun Q."/>
            <person name="Zhang L."/>
            <person name="Zhou B."/>
            <person name="Peng R."/>
            <person name="Zhang X."/>
            <person name="Liu F."/>
        </authorList>
    </citation>
    <scope>NUCLEOTIDE SEQUENCE [LARGE SCALE GENOMIC DNA]</scope>
    <source>
        <strain evidence="4">cv. PA1801</strain>
    </source>
</reference>
<gene>
    <name evidence="3" type="ORF">EPI10_012505</name>
</gene>
<feature type="region of interest" description="Disordered" evidence="2">
    <location>
        <begin position="105"/>
        <end position="144"/>
    </location>
</feature>
<accession>A0A5B6UKA4</accession>
<feature type="compositionally biased region" description="Polar residues" evidence="2">
    <location>
        <begin position="122"/>
        <end position="131"/>
    </location>
</feature>
<dbReference type="Proteomes" id="UP000325315">
    <property type="component" value="Unassembled WGS sequence"/>
</dbReference>
<evidence type="ECO:0000313" key="3">
    <source>
        <dbReference type="EMBL" id="KAA3457823.1"/>
    </source>
</evidence>
<evidence type="ECO:0000313" key="4">
    <source>
        <dbReference type="Proteomes" id="UP000325315"/>
    </source>
</evidence>
<evidence type="ECO:0000256" key="2">
    <source>
        <dbReference type="SAM" id="MobiDB-lite"/>
    </source>
</evidence>
<dbReference type="AlphaFoldDB" id="A0A5B6UKA4"/>
<comment type="caution">
    <text evidence="3">The sequence shown here is derived from an EMBL/GenBank/DDBJ whole genome shotgun (WGS) entry which is preliminary data.</text>
</comment>
<name>A0A5B6UKA4_9ROSI</name>
<protein>
    <submittedName>
        <fullName evidence="3">Pentatricopeptide repeat-containing, chloroplastic-like protein</fullName>
    </submittedName>
</protein>
<comment type="similarity">
    <text evidence="1">Belongs to the PPR family. P subfamily.</text>
</comment>
<keyword evidence="4" id="KW-1185">Reference proteome</keyword>
<dbReference type="EMBL" id="SMMG02000010">
    <property type="protein sequence ID" value="KAA3457823.1"/>
    <property type="molecule type" value="Genomic_DNA"/>
</dbReference>
<sequence length="386" mass="42083">MNYTLSFIAHPFILSLTVQREQPGTTLTFHLQYYAQELSVDLVLPFSIQTKTFLFPQPYPSNPCLPCSNGPVMSMNIACPSPCSSSSSFPSALRWLSPLPLPPSPFTSTTSSKPPRPFSLRAQPTATDTSFTPPPKENRTSLDPLLSIPSPPHPYLLKPLRCSTLSKPLLNLSHALVLSSPASAMNASCTVSTPTPSASAKSGHTLYASSLIKSMLRSGYLPHVKAWSVVVSRLSTESPSESISLFDSVTRRVRRSADPSFVADSKPDTAAYNAVLNASANLGDKRIKPDMYTLYGGGRITPFGYDLNSPPLKPLVMSRRFRLLFIAYSTGLLVIEKGQVLMVAKEDLESLIESRLLDLFIGKVDILALSTDERLLAICIADNIYI</sequence>
<proteinExistence type="inferred from homology"/>
<evidence type="ECO:0000256" key="1">
    <source>
        <dbReference type="ARBA" id="ARBA00007626"/>
    </source>
</evidence>
<organism evidence="3 4">
    <name type="scientific">Gossypium australe</name>
    <dbReference type="NCBI Taxonomy" id="47621"/>
    <lineage>
        <taxon>Eukaryota</taxon>
        <taxon>Viridiplantae</taxon>
        <taxon>Streptophyta</taxon>
        <taxon>Embryophyta</taxon>
        <taxon>Tracheophyta</taxon>
        <taxon>Spermatophyta</taxon>
        <taxon>Magnoliopsida</taxon>
        <taxon>eudicotyledons</taxon>
        <taxon>Gunneridae</taxon>
        <taxon>Pentapetalae</taxon>
        <taxon>rosids</taxon>
        <taxon>malvids</taxon>
        <taxon>Malvales</taxon>
        <taxon>Malvaceae</taxon>
        <taxon>Malvoideae</taxon>
        <taxon>Gossypium</taxon>
    </lineage>
</organism>
<dbReference type="OrthoDB" id="185373at2759"/>
<dbReference type="PANTHER" id="PTHR46598">
    <property type="entry name" value="BNAC05G43320D PROTEIN"/>
    <property type="match status" value="1"/>
</dbReference>
<dbReference type="PANTHER" id="PTHR46598:SF5">
    <property type="entry name" value="PENTACOTRIPEPTIDE-REPEAT REGION OF PRORP DOMAIN-CONTAINING PROTEIN"/>
    <property type="match status" value="1"/>
</dbReference>